<dbReference type="PROSITE" id="PS50042">
    <property type="entry name" value="CNMP_BINDING_3"/>
    <property type="match status" value="1"/>
</dbReference>
<feature type="region of interest" description="Disordered" evidence="1">
    <location>
        <begin position="148"/>
        <end position="183"/>
    </location>
</feature>
<dbReference type="RefSeq" id="WP_272103685.1">
    <property type="nucleotide sequence ID" value="NZ_JAQNDK010000006.1"/>
</dbReference>
<gene>
    <name evidence="3" type="ORF">POL72_47350</name>
</gene>
<dbReference type="EMBL" id="JAQNDK010000006">
    <property type="protein sequence ID" value="MDC0685414.1"/>
    <property type="molecule type" value="Genomic_DNA"/>
</dbReference>
<evidence type="ECO:0000313" key="3">
    <source>
        <dbReference type="EMBL" id="MDC0685414.1"/>
    </source>
</evidence>
<proteinExistence type="predicted"/>
<keyword evidence="4" id="KW-1185">Reference proteome</keyword>
<comment type="caution">
    <text evidence="3">The sequence shown here is derived from an EMBL/GenBank/DDBJ whole genome shotgun (WGS) entry which is preliminary data.</text>
</comment>
<evidence type="ECO:0000259" key="2">
    <source>
        <dbReference type="PROSITE" id="PS50042"/>
    </source>
</evidence>
<evidence type="ECO:0000313" key="4">
    <source>
        <dbReference type="Proteomes" id="UP001217485"/>
    </source>
</evidence>
<dbReference type="Proteomes" id="UP001217485">
    <property type="component" value="Unassembled WGS sequence"/>
</dbReference>
<organism evidence="3 4">
    <name type="scientific">Sorangium atrum</name>
    <dbReference type="NCBI Taxonomy" id="2995308"/>
    <lineage>
        <taxon>Bacteria</taxon>
        <taxon>Pseudomonadati</taxon>
        <taxon>Myxococcota</taxon>
        <taxon>Polyangia</taxon>
        <taxon>Polyangiales</taxon>
        <taxon>Polyangiaceae</taxon>
        <taxon>Sorangium</taxon>
    </lineage>
</organism>
<name>A0ABT5CG52_9BACT</name>
<feature type="domain" description="Cyclic nucleotide-binding" evidence="2">
    <location>
        <begin position="260"/>
        <end position="296"/>
    </location>
</feature>
<reference evidence="3 4" key="1">
    <citation type="submission" date="2023-01" db="EMBL/GenBank/DDBJ databases">
        <title>Minimal conservation of predation-associated metabolite biosynthetic gene clusters underscores biosynthetic potential of Myxococcota including descriptions for ten novel species: Archangium lansinium sp. nov., Myxococcus landrumus sp. nov., Nannocystis bai.</title>
        <authorList>
            <person name="Ahearne A."/>
            <person name="Stevens C."/>
            <person name="Dowd S."/>
        </authorList>
    </citation>
    <scope>NUCLEOTIDE SEQUENCE [LARGE SCALE GENOMIC DNA]</scope>
    <source>
        <strain evidence="3 4">WIWO2</strain>
    </source>
</reference>
<dbReference type="InterPro" id="IPR000595">
    <property type="entry name" value="cNMP-bd_dom"/>
</dbReference>
<accession>A0ABT5CG52</accession>
<sequence length="313" mass="32996">MAAYAAYKAAFEAADPTSSTVSERVQIAGELGLCELALNRHRDAAEHLAWSLSQGEALPLPLQRRFEVGLRKAAFDVAELRLAVDPPDAEVFVDGKVIVRPEGAYQLFVEPGRHTVRARAPGHEDAVHVVGAVTGAEHEIVMHLPHTSTSDAEEGAPGPPNEAPRAVRSPATPRTAPPNPWASWPGTARIGGIALTTATAAAGAVFLLRAHVVHGDLREGDVVRRAQGWTSHTCREASAPASCAEIHDQVNERDLFATLGKVSLATSAVFGVVTAASFFTEIAVFGARPKAAGVRVVPMATSERAGVLLEGAW</sequence>
<evidence type="ECO:0000256" key="1">
    <source>
        <dbReference type="SAM" id="MobiDB-lite"/>
    </source>
</evidence>
<protein>
    <recommendedName>
        <fullName evidence="2">Cyclic nucleotide-binding domain-containing protein</fullName>
    </recommendedName>
</protein>